<dbReference type="InterPro" id="IPR010105">
    <property type="entry name" value="TonB_sidphr_rcpt"/>
</dbReference>
<evidence type="ECO:0000256" key="10">
    <source>
        <dbReference type="PROSITE-ProRule" id="PRU01360"/>
    </source>
</evidence>
<dbReference type="GO" id="GO:0038023">
    <property type="term" value="F:signaling receptor activity"/>
    <property type="evidence" value="ECO:0007669"/>
    <property type="project" value="InterPro"/>
</dbReference>
<dbReference type="Pfam" id="PF00593">
    <property type="entry name" value="TonB_dep_Rec_b-barrel"/>
    <property type="match status" value="1"/>
</dbReference>
<evidence type="ECO:0000259" key="15">
    <source>
        <dbReference type="Pfam" id="PF07715"/>
    </source>
</evidence>
<keyword evidence="4 10" id="KW-1134">Transmembrane beta strand</keyword>
<organism evidence="16 17">
    <name type="scientific">Bordetella genomosp. 4</name>
    <dbReference type="NCBI Taxonomy" id="463044"/>
    <lineage>
        <taxon>Bacteria</taxon>
        <taxon>Pseudomonadati</taxon>
        <taxon>Pseudomonadota</taxon>
        <taxon>Betaproteobacteria</taxon>
        <taxon>Burkholderiales</taxon>
        <taxon>Alcaligenaceae</taxon>
        <taxon>Bordetella</taxon>
    </lineage>
</organism>
<keyword evidence="8 16" id="KW-0675">Receptor</keyword>
<feature type="region of interest" description="Disordered" evidence="12">
    <location>
        <begin position="87"/>
        <end position="108"/>
    </location>
</feature>
<feature type="domain" description="TonB-dependent receptor-like beta-barrel" evidence="14">
    <location>
        <begin position="289"/>
        <end position="710"/>
    </location>
</feature>
<dbReference type="InterPro" id="IPR058134">
    <property type="entry name" value="PirA/FepA/PfeA"/>
</dbReference>
<accession>A0A261UBA4</accession>
<dbReference type="Gene3D" id="2.170.130.10">
    <property type="entry name" value="TonB-dependent receptor, plug domain"/>
    <property type="match status" value="1"/>
</dbReference>
<protein>
    <submittedName>
        <fullName evidence="16">TonB-dependent siderophore receptor</fullName>
    </submittedName>
</protein>
<comment type="similarity">
    <text evidence="2 10 11">Belongs to the TonB-dependent receptor family.</text>
</comment>
<dbReference type="Pfam" id="PF07715">
    <property type="entry name" value="Plug"/>
    <property type="match status" value="1"/>
</dbReference>
<dbReference type="InterPro" id="IPR012910">
    <property type="entry name" value="Plug_dom"/>
</dbReference>
<evidence type="ECO:0000256" key="9">
    <source>
        <dbReference type="ARBA" id="ARBA00023237"/>
    </source>
</evidence>
<dbReference type="GO" id="GO:0044718">
    <property type="term" value="P:siderophore transmembrane transport"/>
    <property type="evidence" value="ECO:0007669"/>
    <property type="project" value="TreeGrafter"/>
</dbReference>
<dbReference type="InterPro" id="IPR036942">
    <property type="entry name" value="Beta-barrel_TonB_sf"/>
</dbReference>
<keyword evidence="3 10" id="KW-0813">Transport</keyword>
<feature type="compositionally biased region" description="Low complexity" evidence="12">
    <location>
        <begin position="93"/>
        <end position="104"/>
    </location>
</feature>
<reference evidence="16 17" key="1">
    <citation type="submission" date="2017-05" db="EMBL/GenBank/DDBJ databases">
        <title>Complete and WGS of Bordetella genogroups.</title>
        <authorList>
            <person name="Spilker T."/>
            <person name="LiPuma J."/>
        </authorList>
    </citation>
    <scope>NUCLEOTIDE SEQUENCE [LARGE SCALE GENOMIC DNA]</scope>
    <source>
        <strain evidence="16 17">AU9919</strain>
    </source>
</reference>
<dbReference type="NCBIfam" id="NF010051">
    <property type="entry name" value="PRK13528.1"/>
    <property type="match status" value="1"/>
</dbReference>
<evidence type="ECO:0000256" key="7">
    <source>
        <dbReference type="ARBA" id="ARBA00023136"/>
    </source>
</evidence>
<evidence type="ECO:0000256" key="8">
    <source>
        <dbReference type="ARBA" id="ARBA00023170"/>
    </source>
</evidence>
<feature type="chain" id="PRO_5012153195" evidence="13">
    <location>
        <begin position="26"/>
        <end position="744"/>
    </location>
</feature>
<evidence type="ECO:0000256" key="1">
    <source>
        <dbReference type="ARBA" id="ARBA00004571"/>
    </source>
</evidence>
<evidence type="ECO:0000256" key="5">
    <source>
        <dbReference type="ARBA" id="ARBA00022692"/>
    </source>
</evidence>
<keyword evidence="17" id="KW-1185">Reference proteome</keyword>
<gene>
    <name evidence="16" type="ORF">CAL20_06120</name>
</gene>
<dbReference type="Proteomes" id="UP000216885">
    <property type="component" value="Unassembled WGS sequence"/>
</dbReference>
<sequence length="744" mass="81607">MPTPPFKRQYLGALITLALSGTALAQSQADAPLPNDAAVVQEMSAVEVLGTAEEEVKESLGVSVITAEEIQRRPPTNDLSDIIRREPGVNLTGNSSSGARGNSRQIDIRGMGPENTLILIDGKPVESRNSVRYGWNGDRDTRGDTNWVPAEEVERIEVIRGPAAARYGSGAMGGVVNIITKQPSDKPTASATYYINQPEDSDEGNTNRVNARLSTPISDTLSMRVYANYNKTNADDRNINADHATVDENGIANTSGREGVINQDINALFAWRPDTKNTLEFEMGFSRQGNIYAGDTMNNANSEFSDSLYGKETNAMYRENFGLTHRGNYDWGTSRSELSYDYTRNARQAEGLAGGPEGAPTDLGKSTARLRSLRAASEVNVPFTLGLQQVATVGVEYLHESLDDPSSLRQTYDTGTTGSGIDGTASGDRPTRTSQDSYALFFEDNIQAGTRTIVTPGLRYDHNSEFGGNFSPSLNLSFKATDSLRLKGGIARAYKAPNLYQSNPNYLLYSRGQGCWAAETNSGGCYLAGNEDLRPEISVNKEIGFEYDPGTWRASAAYFRNDYKNKIVADTEYLYRLNNGARVLQWTNSGKAVVEGFEGNLFIPLTPTLDWNTNFTYMMQTKNKDTGEPLSVIPEYTINSTLDWLYTPEWSFQANVTYYGKQKGPSMNLRTGETLEGEGRQTVSPYALVGLSVGYEPNSHLRFRVGVSNLFDKKLYREGNASSAGAATYNEPGRAYYATMTVTY</sequence>
<dbReference type="RefSeq" id="WP_094837424.1">
    <property type="nucleotide sequence ID" value="NZ_NEVQ01000008.1"/>
</dbReference>
<dbReference type="NCBIfam" id="TIGR01783">
    <property type="entry name" value="TonB-siderophor"/>
    <property type="match status" value="1"/>
</dbReference>
<comment type="subcellular location">
    <subcellularLocation>
        <location evidence="1 10">Cell outer membrane</location>
        <topology evidence="1 10">Multi-pass membrane protein</topology>
    </subcellularLocation>
</comment>
<dbReference type="PANTHER" id="PTHR30069:SF8">
    <property type="entry name" value="TONB-DEPENDENT SIDEROPHORE RECEPTOR PROTEIN"/>
    <property type="match status" value="1"/>
</dbReference>
<dbReference type="InterPro" id="IPR039426">
    <property type="entry name" value="TonB-dep_rcpt-like"/>
</dbReference>
<evidence type="ECO:0000313" key="17">
    <source>
        <dbReference type="Proteomes" id="UP000216885"/>
    </source>
</evidence>
<evidence type="ECO:0000256" key="4">
    <source>
        <dbReference type="ARBA" id="ARBA00022452"/>
    </source>
</evidence>
<evidence type="ECO:0000259" key="14">
    <source>
        <dbReference type="Pfam" id="PF00593"/>
    </source>
</evidence>
<keyword evidence="5 10" id="KW-0812">Transmembrane</keyword>
<dbReference type="Gene3D" id="2.40.170.20">
    <property type="entry name" value="TonB-dependent receptor, beta-barrel domain"/>
    <property type="match status" value="1"/>
</dbReference>
<keyword evidence="7 10" id="KW-0472">Membrane</keyword>
<proteinExistence type="inferred from homology"/>
<evidence type="ECO:0000256" key="3">
    <source>
        <dbReference type="ARBA" id="ARBA00022448"/>
    </source>
</evidence>
<keyword evidence="9 10" id="KW-0998">Cell outer membrane</keyword>
<dbReference type="AlphaFoldDB" id="A0A261UBA4"/>
<name>A0A261UBA4_9BORD</name>
<evidence type="ECO:0000256" key="12">
    <source>
        <dbReference type="SAM" id="MobiDB-lite"/>
    </source>
</evidence>
<evidence type="ECO:0000256" key="11">
    <source>
        <dbReference type="RuleBase" id="RU003357"/>
    </source>
</evidence>
<dbReference type="PROSITE" id="PS52016">
    <property type="entry name" value="TONB_DEPENDENT_REC_3"/>
    <property type="match status" value="1"/>
</dbReference>
<evidence type="ECO:0000256" key="2">
    <source>
        <dbReference type="ARBA" id="ARBA00009810"/>
    </source>
</evidence>
<dbReference type="SUPFAM" id="SSF56935">
    <property type="entry name" value="Porins"/>
    <property type="match status" value="1"/>
</dbReference>
<evidence type="ECO:0000313" key="16">
    <source>
        <dbReference type="EMBL" id="OZI59194.1"/>
    </source>
</evidence>
<dbReference type="GO" id="GO:0009279">
    <property type="term" value="C:cell outer membrane"/>
    <property type="evidence" value="ECO:0007669"/>
    <property type="project" value="UniProtKB-SubCell"/>
</dbReference>
<feature type="region of interest" description="Disordered" evidence="12">
    <location>
        <begin position="404"/>
        <end position="433"/>
    </location>
</feature>
<evidence type="ECO:0000256" key="6">
    <source>
        <dbReference type="ARBA" id="ARBA00023077"/>
    </source>
</evidence>
<feature type="domain" description="TonB-dependent receptor plug" evidence="15">
    <location>
        <begin position="61"/>
        <end position="175"/>
    </location>
</feature>
<dbReference type="EMBL" id="NEVQ01000008">
    <property type="protein sequence ID" value="OZI59194.1"/>
    <property type="molecule type" value="Genomic_DNA"/>
</dbReference>
<dbReference type="PANTHER" id="PTHR30069">
    <property type="entry name" value="TONB-DEPENDENT OUTER MEMBRANE RECEPTOR"/>
    <property type="match status" value="1"/>
</dbReference>
<comment type="caution">
    <text evidence="16">The sequence shown here is derived from an EMBL/GenBank/DDBJ whole genome shotgun (WGS) entry which is preliminary data.</text>
</comment>
<dbReference type="InterPro" id="IPR037066">
    <property type="entry name" value="Plug_dom_sf"/>
</dbReference>
<keyword evidence="13" id="KW-0732">Signal</keyword>
<dbReference type="InterPro" id="IPR000531">
    <property type="entry name" value="Beta-barrel_TonB"/>
</dbReference>
<feature type="signal peptide" evidence="13">
    <location>
        <begin position="1"/>
        <end position="25"/>
    </location>
</feature>
<keyword evidence="6 11" id="KW-0798">TonB box</keyword>
<dbReference type="GO" id="GO:0015344">
    <property type="term" value="F:siderophore uptake transmembrane transporter activity"/>
    <property type="evidence" value="ECO:0007669"/>
    <property type="project" value="TreeGrafter"/>
</dbReference>
<dbReference type="NCBIfam" id="NF010048">
    <property type="entry name" value="PRK13524.1"/>
    <property type="match status" value="1"/>
</dbReference>
<evidence type="ECO:0000256" key="13">
    <source>
        <dbReference type="SAM" id="SignalP"/>
    </source>
</evidence>
<dbReference type="CDD" id="cd01347">
    <property type="entry name" value="ligand_gated_channel"/>
    <property type="match status" value="1"/>
</dbReference>